<reference evidence="2" key="1">
    <citation type="journal article" date="2023" name="Commun. Biol.">
        <title>Genome analysis of Parmales, the sister group of diatoms, reveals the evolutionary specialization of diatoms from phago-mixotrophs to photoautotrophs.</title>
        <authorList>
            <person name="Ban H."/>
            <person name="Sato S."/>
            <person name="Yoshikawa S."/>
            <person name="Yamada K."/>
            <person name="Nakamura Y."/>
            <person name="Ichinomiya M."/>
            <person name="Sato N."/>
            <person name="Blanc-Mathieu R."/>
            <person name="Endo H."/>
            <person name="Kuwata A."/>
            <person name="Ogata H."/>
        </authorList>
    </citation>
    <scope>NUCLEOTIDE SEQUENCE [LARGE SCALE GENOMIC DNA]</scope>
    <source>
        <strain evidence="2">NIES 3701</strain>
    </source>
</reference>
<dbReference type="InterPro" id="IPR026906">
    <property type="entry name" value="LRR_5"/>
</dbReference>
<organism evidence="1 2">
    <name type="scientific">Triparma strigata</name>
    <dbReference type="NCBI Taxonomy" id="1606541"/>
    <lineage>
        <taxon>Eukaryota</taxon>
        <taxon>Sar</taxon>
        <taxon>Stramenopiles</taxon>
        <taxon>Ochrophyta</taxon>
        <taxon>Bolidophyceae</taxon>
        <taxon>Parmales</taxon>
        <taxon>Triparmaceae</taxon>
        <taxon>Triparma</taxon>
    </lineage>
</organism>
<dbReference type="PANTHER" id="PTHR45661:SF3">
    <property type="entry name" value="IG-LIKE DOMAIN-CONTAINING PROTEIN"/>
    <property type="match status" value="1"/>
</dbReference>
<gene>
    <name evidence="1" type="ORF">TrST_g13672</name>
</gene>
<dbReference type="PANTHER" id="PTHR45661">
    <property type="entry name" value="SURFACE ANTIGEN"/>
    <property type="match status" value="1"/>
</dbReference>
<proteinExistence type="predicted"/>
<name>A0A9W7BXI6_9STRA</name>
<accession>A0A9W7BXI6</accession>
<dbReference type="InterPro" id="IPR053139">
    <property type="entry name" value="Surface_bspA-like"/>
</dbReference>
<dbReference type="Pfam" id="PF13306">
    <property type="entry name" value="LRR_5"/>
    <property type="match status" value="2"/>
</dbReference>
<dbReference type="Gene3D" id="3.80.10.10">
    <property type="entry name" value="Ribonuclease Inhibitor"/>
    <property type="match status" value="2"/>
</dbReference>
<sequence>MPESESPRDFTHLKSEDTAHVETGDDAGTLFHDEQDEYRVHILEDDFMHTPDFKHLLVDFLPIVTLFKMQWVSQDWRPIALKRLRSIVIEDEIDDMLIVHGGRDLEEEYARTRKIEHVTKVFFFLNTTKVGNYAFWAANYLKAVDIPEGVERIGCGSFCNCTSLTTVSFPTTLRSINSYAFSNCLSIENVHLLHTKLESMGSFAFECCTELKSMTVPESLQKLGRDVFEFCHGLAPSNVGMNVLKKAGWNYGVRSTMFKTIEWVPTSKSFGYPHYWVGHDVTHEIVAHLRSLQSTVLSAPTIGSDFMNTNDFRRLFIEFCAPDTVINMRFLSKAWHAVVEKKLSELVDEPQPSEVIVGGVVHGFGSTVIHGGNDTSSDEAWALRERRRLITQVVFLLNITKVGDRACSHANLIVVEIPEGVESIGDGAFASCSSLTTNLPPKLFGGAQT</sequence>
<dbReference type="EMBL" id="BRXY01000429">
    <property type="protein sequence ID" value="GMH94210.1"/>
    <property type="molecule type" value="Genomic_DNA"/>
</dbReference>
<dbReference type="InterPro" id="IPR032675">
    <property type="entry name" value="LRR_dom_sf"/>
</dbReference>
<evidence type="ECO:0000313" key="2">
    <source>
        <dbReference type="Proteomes" id="UP001165085"/>
    </source>
</evidence>
<comment type="caution">
    <text evidence="1">The sequence shown here is derived from an EMBL/GenBank/DDBJ whole genome shotgun (WGS) entry which is preliminary data.</text>
</comment>
<dbReference type="AlphaFoldDB" id="A0A9W7BXI6"/>
<keyword evidence="2" id="KW-1185">Reference proteome</keyword>
<dbReference type="SUPFAM" id="SSF52058">
    <property type="entry name" value="L domain-like"/>
    <property type="match status" value="1"/>
</dbReference>
<dbReference type="Proteomes" id="UP001165085">
    <property type="component" value="Unassembled WGS sequence"/>
</dbReference>
<evidence type="ECO:0000313" key="1">
    <source>
        <dbReference type="EMBL" id="GMH94210.1"/>
    </source>
</evidence>
<protein>
    <submittedName>
        <fullName evidence="1">Uncharacterized protein</fullName>
    </submittedName>
</protein>